<dbReference type="SUPFAM" id="SSF55469">
    <property type="entry name" value="FMN-dependent nitroreductase-like"/>
    <property type="match status" value="1"/>
</dbReference>
<dbReference type="AlphaFoldDB" id="A0A1K1QPJ8"/>
<evidence type="ECO:0000313" key="4">
    <source>
        <dbReference type="EMBL" id="SFW61174.1"/>
    </source>
</evidence>
<dbReference type="PANTHER" id="PTHR43673">
    <property type="entry name" value="NAD(P)H NITROREDUCTASE YDGI-RELATED"/>
    <property type="match status" value="1"/>
</dbReference>
<comment type="similarity">
    <text evidence="1">Belongs to the nitroreductase family.</text>
</comment>
<evidence type="ECO:0000259" key="3">
    <source>
        <dbReference type="Pfam" id="PF00881"/>
    </source>
</evidence>
<keyword evidence="2" id="KW-0560">Oxidoreductase</keyword>
<proteinExistence type="inferred from homology"/>
<gene>
    <name evidence="4" type="ORF">SAMN04489730_1997</name>
</gene>
<feature type="domain" description="Nitroreductase" evidence="3">
    <location>
        <begin position="9"/>
        <end position="175"/>
    </location>
</feature>
<protein>
    <submittedName>
        <fullName evidence="4">Nitroreductase</fullName>
    </submittedName>
</protein>
<dbReference type="OrthoDB" id="3774920at2"/>
<name>A0A1K1QPJ8_9PSEU</name>
<dbReference type="Pfam" id="PF00881">
    <property type="entry name" value="Nitroreductase"/>
    <property type="match status" value="1"/>
</dbReference>
<dbReference type="InterPro" id="IPR029479">
    <property type="entry name" value="Nitroreductase"/>
</dbReference>
<dbReference type="GO" id="GO:0016491">
    <property type="term" value="F:oxidoreductase activity"/>
    <property type="evidence" value="ECO:0007669"/>
    <property type="project" value="UniProtKB-KW"/>
</dbReference>
<dbReference type="EMBL" id="FPJG01000006">
    <property type="protein sequence ID" value="SFW61174.1"/>
    <property type="molecule type" value="Genomic_DNA"/>
</dbReference>
<dbReference type="STRING" id="546364.SAMN04489730_1997"/>
<dbReference type="PANTHER" id="PTHR43673:SF10">
    <property type="entry name" value="NADH DEHYDROGENASE_NAD(P)H NITROREDUCTASE XCC3605-RELATED"/>
    <property type="match status" value="1"/>
</dbReference>
<evidence type="ECO:0000256" key="2">
    <source>
        <dbReference type="ARBA" id="ARBA00023002"/>
    </source>
</evidence>
<dbReference type="Gene3D" id="3.40.109.10">
    <property type="entry name" value="NADH Oxidase"/>
    <property type="match status" value="1"/>
</dbReference>
<evidence type="ECO:0000256" key="1">
    <source>
        <dbReference type="ARBA" id="ARBA00007118"/>
    </source>
</evidence>
<organism evidence="4 5">
    <name type="scientific">Amycolatopsis australiensis</name>
    <dbReference type="NCBI Taxonomy" id="546364"/>
    <lineage>
        <taxon>Bacteria</taxon>
        <taxon>Bacillati</taxon>
        <taxon>Actinomycetota</taxon>
        <taxon>Actinomycetes</taxon>
        <taxon>Pseudonocardiales</taxon>
        <taxon>Pseudonocardiaceae</taxon>
        <taxon>Amycolatopsis</taxon>
    </lineage>
</organism>
<keyword evidence="5" id="KW-1185">Reference proteome</keyword>
<dbReference type="CDD" id="cd02062">
    <property type="entry name" value="Nitro_FMN_reductase"/>
    <property type="match status" value="1"/>
</dbReference>
<accession>A0A1K1QPJ8</accession>
<dbReference type="Proteomes" id="UP000182740">
    <property type="component" value="Unassembled WGS sequence"/>
</dbReference>
<dbReference type="RefSeq" id="WP_072475985.1">
    <property type="nucleotide sequence ID" value="NZ_FPJG01000006.1"/>
</dbReference>
<sequence>MDAETVLTTTRSVRRKLDFDRDVPQDVLDGCLRIAQQAPAAGSMAAQFRWLLVRDAATKAAIAAYNRETAEASWAKYGHLVEARALASAQHFVRNLERVPVLAIPCMIGRPPADAFTQSAYFGSAYPAIWSFQLALRDRGLGSSICGYHLQDHEADVAALLGIPDDVMQISLLAVAYTTQRDFRPATRPALADITYFDAWERTGSLG</sequence>
<reference evidence="5" key="1">
    <citation type="submission" date="2016-11" db="EMBL/GenBank/DDBJ databases">
        <authorList>
            <person name="Varghese N."/>
            <person name="Submissions S."/>
        </authorList>
    </citation>
    <scope>NUCLEOTIDE SEQUENCE [LARGE SCALE GENOMIC DNA]</scope>
    <source>
        <strain evidence="5">DSM 44671</strain>
    </source>
</reference>
<evidence type="ECO:0000313" key="5">
    <source>
        <dbReference type="Proteomes" id="UP000182740"/>
    </source>
</evidence>
<dbReference type="InterPro" id="IPR000415">
    <property type="entry name" value="Nitroreductase-like"/>
</dbReference>